<evidence type="ECO:0000256" key="2">
    <source>
        <dbReference type="ARBA" id="ARBA00022737"/>
    </source>
</evidence>
<dbReference type="OrthoDB" id="6615202at2759"/>
<dbReference type="PANTHER" id="PTHR11219:SF69">
    <property type="entry name" value="TENEURIN-A"/>
    <property type="match status" value="1"/>
</dbReference>
<dbReference type="EMBL" id="CADCXU010033481">
    <property type="protein sequence ID" value="CAB0018910.1"/>
    <property type="molecule type" value="Genomic_DNA"/>
</dbReference>
<dbReference type="PANTHER" id="PTHR11219">
    <property type="entry name" value="TENEURIN AND N-ACETYLGLUCOSAMINE-1-PHOSPHODIESTER ALPHA-N-ACETYLGLUCOSAMINIDASE"/>
    <property type="match status" value="1"/>
</dbReference>
<feature type="non-terminal residue" evidence="7">
    <location>
        <position position="1"/>
    </location>
</feature>
<feature type="domain" description="Teneurin-1-4-like galactose-binding" evidence="5">
    <location>
        <begin position="48"/>
        <end position="121"/>
    </location>
</feature>
<sequence length="224" mass="25955">SFLTSTAVHLGGPSPSLAVSTDHQQQQPQIEHQSAQQPPSASTVEIPRLGEPQSFTVPPSRFWNSEFRNKQPAFVRFNISLPWGANFAVYGRRNVAPSITQYDFAEFVKGGRVDHRLRRSVLAAPVTLPSQSARGTKTYDFETQTSQVRSRRRLPRFVFQPWQIRGWRLPLRRRLERSGMRRSGSGLPRRLFRSRKLRRRLLRMPAWLDRTCLQSRSVKLLFFK</sequence>
<dbReference type="Pfam" id="PF23093">
    <property type="entry name" value="GBD_Tenm3"/>
    <property type="match status" value="1"/>
</dbReference>
<dbReference type="InterPro" id="IPR057629">
    <property type="entry name" value="Teneurin1-4_GBD"/>
</dbReference>
<dbReference type="AlphaFoldDB" id="A0A6H5HLD1"/>
<keyword evidence="2" id="KW-0677">Repeat</keyword>
<reference evidence="7 8" key="1">
    <citation type="submission" date="2020-02" db="EMBL/GenBank/DDBJ databases">
        <authorList>
            <person name="Ferguson B K."/>
        </authorList>
    </citation>
    <scope>NUCLEOTIDE SEQUENCE [LARGE SCALE GENOMIC DNA]</scope>
</reference>
<organism evidence="7 8">
    <name type="scientific">Nesidiocoris tenuis</name>
    <dbReference type="NCBI Taxonomy" id="355587"/>
    <lineage>
        <taxon>Eukaryota</taxon>
        <taxon>Metazoa</taxon>
        <taxon>Ecdysozoa</taxon>
        <taxon>Arthropoda</taxon>
        <taxon>Hexapoda</taxon>
        <taxon>Insecta</taxon>
        <taxon>Pterygota</taxon>
        <taxon>Neoptera</taxon>
        <taxon>Paraneoptera</taxon>
        <taxon>Hemiptera</taxon>
        <taxon>Heteroptera</taxon>
        <taxon>Panheteroptera</taxon>
        <taxon>Cimicomorpha</taxon>
        <taxon>Miridae</taxon>
        <taxon>Dicyphina</taxon>
        <taxon>Nesidiocoris</taxon>
    </lineage>
</organism>
<proteinExistence type="predicted"/>
<dbReference type="InterPro" id="IPR051216">
    <property type="entry name" value="Teneurin"/>
</dbReference>
<keyword evidence="1" id="KW-0245">EGF-like domain</keyword>
<keyword evidence="8" id="KW-1185">Reference proteome</keyword>
<evidence type="ECO:0000256" key="3">
    <source>
        <dbReference type="ARBA" id="ARBA00023157"/>
    </source>
</evidence>
<evidence type="ECO:0000313" key="8">
    <source>
        <dbReference type="Proteomes" id="UP000479000"/>
    </source>
</evidence>
<feature type="region of interest" description="Disordered" evidence="4">
    <location>
        <begin position="1"/>
        <end position="44"/>
    </location>
</feature>
<gene>
    <name evidence="6" type="ORF">NTEN_LOCUS18922</name>
    <name evidence="7" type="ORF">NTEN_LOCUS22623</name>
</gene>
<evidence type="ECO:0000313" key="7">
    <source>
        <dbReference type="EMBL" id="CAB0018910.1"/>
    </source>
</evidence>
<keyword evidence="3" id="KW-1015">Disulfide bond</keyword>
<dbReference type="Proteomes" id="UP000479000">
    <property type="component" value="Unassembled WGS sequence"/>
</dbReference>
<accession>A0A6H5HLD1</accession>
<evidence type="ECO:0000256" key="1">
    <source>
        <dbReference type="ARBA" id="ARBA00022536"/>
    </source>
</evidence>
<evidence type="ECO:0000259" key="5">
    <source>
        <dbReference type="Pfam" id="PF23093"/>
    </source>
</evidence>
<dbReference type="EMBL" id="CADCXU010027956">
    <property type="protein sequence ID" value="CAB0014495.1"/>
    <property type="molecule type" value="Genomic_DNA"/>
</dbReference>
<name>A0A6H5HLD1_9HEMI</name>
<evidence type="ECO:0000313" key="6">
    <source>
        <dbReference type="EMBL" id="CAB0014495.1"/>
    </source>
</evidence>
<dbReference type="GO" id="GO:0008045">
    <property type="term" value="P:motor neuron axon guidance"/>
    <property type="evidence" value="ECO:0007669"/>
    <property type="project" value="TreeGrafter"/>
</dbReference>
<feature type="compositionally biased region" description="Low complexity" evidence="4">
    <location>
        <begin position="24"/>
        <end position="37"/>
    </location>
</feature>
<evidence type="ECO:0000256" key="4">
    <source>
        <dbReference type="SAM" id="MobiDB-lite"/>
    </source>
</evidence>
<protein>
    <recommendedName>
        <fullName evidence="5">Teneurin-1-4-like galactose-binding domain-containing protein</fullName>
    </recommendedName>
</protein>